<keyword evidence="3" id="KW-0378">Hydrolase</keyword>
<organism evidence="3 4">
    <name type="scientific">Isoptericola haloaureus</name>
    <dbReference type="NCBI Taxonomy" id="1542902"/>
    <lineage>
        <taxon>Bacteria</taxon>
        <taxon>Bacillati</taxon>
        <taxon>Actinomycetota</taxon>
        <taxon>Actinomycetes</taxon>
        <taxon>Micrococcales</taxon>
        <taxon>Promicromonosporaceae</taxon>
        <taxon>Isoptericola</taxon>
    </lineage>
</organism>
<dbReference type="CDD" id="cd01741">
    <property type="entry name" value="GATase1_1"/>
    <property type="match status" value="1"/>
</dbReference>
<evidence type="ECO:0000259" key="2">
    <source>
        <dbReference type="Pfam" id="PF00117"/>
    </source>
</evidence>
<dbReference type="EMBL" id="JBAGLP010000110">
    <property type="protein sequence ID" value="MEG3614295.1"/>
    <property type="molecule type" value="Genomic_DNA"/>
</dbReference>
<keyword evidence="4" id="KW-1185">Reference proteome</keyword>
<dbReference type="InterPro" id="IPR029062">
    <property type="entry name" value="Class_I_gatase-like"/>
</dbReference>
<dbReference type="PANTHER" id="PTHR42695">
    <property type="entry name" value="GLUTAMINE AMIDOTRANSFERASE YLR126C-RELATED"/>
    <property type="match status" value="1"/>
</dbReference>
<dbReference type="InterPro" id="IPR044992">
    <property type="entry name" value="ChyE-like"/>
</dbReference>
<reference evidence="3" key="1">
    <citation type="journal article" date="2024" name="Antonie Van Leeuwenhoek">
        <title>Isoptericola haloaureus sp. nov., a dimorphic actinobacterium isolated from mangrove sediments of southeast India, implicating biosaline agricultural significance through nitrogen fixation and salt tolerance genes.</title>
        <authorList>
            <person name="Prathaban M."/>
            <person name="Prathiviraj R."/>
            <person name="Ravichandran M."/>
            <person name="Natarajan S.D."/>
            <person name="Sobanaa M."/>
            <person name="Hari Krishna Kumar S."/>
            <person name="Chandrasekar V."/>
            <person name="Selvin J."/>
        </authorList>
    </citation>
    <scope>NUCLEOTIDE SEQUENCE</scope>
    <source>
        <strain evidence="3">MP1014</strain>
    </source>
</reference>
<feature type="domain" description="Glutamine amidotransferase" evidence="2">
    <location>
        <begin position="50"/>
        <end position="206"/>
    </location>
</feature>
<dbReference type="PROSITE" id="PS51273">
    <property type="entry name" value="GATASE_TYPE_1"/>
    <property type="match status" value="1"/>
</dbReference>
<dbReference type="PANTHER" id="PTHR42695:SF5">
    <property type="entry name" value="GLUTAMINE AMIDOTRANSFERASE YLR126C-RELATED"/>
    <property type="match status" value="1"/>
</dbReference>
<reference evidence="3" key="2">
    <citation type="submission" date="2024-02" db="EMBL/GenBank/DDBJ databases">
        <authorList>
            <person name="Prathaban M."/>
            <person name="Mythili R."/>
            <person name="Sharmila Devi N."/>
            <person name="Sobanaa M."/>
            <person name="Prathiviraj R."/>
            <person name="Selvin J."/>
        </authorList>
    </citation>
    <scope>NUCLEOTIDE SEQUENCE</scope>
    <source>
        <strain evidence="3">MP1014</strain>
    </source>
</reference>
<evidence type="ECO:0000256" key="1">
    <source>
        <dbReference type="SAM" id="MobiDB-lite"/>
    </source>
</evidence>
<protein>
    <submittedName>
        <fullName evidence="3">Type 1 glutamine amidotransferase</fullName>
        <ecNumber evidence="3">3.4.-.-</ecNumber>
    </submittedName>
</protein>
<dbReference type="Proteomes" id="UP001310387">
    <property type="component" value="Unassembled WGS sequence"/>
</dbReference>
<dbReference type="InterPro" id="IPR017926">
    <property type="entry name" value="GATASE"/>
</dbReference>
<proteinExistence type="predicted"/>
<feature type="region of interest" description="Disordered" evidence="1">
    <location>
        <begin position="254"/>
        <end position="284"/>
    </location>
</feature>
<gene>
    <name evidence="3" type="ORF">V5O49_04070</name>
</gene>
<feature type="compositionally biased region" description="Acidic residues" evidence="1">
    <location>
        <begin position="262"/>
        <end position="284"/>
    </location>
</feature>
<dbReference type="Pfam" id="PF00117">
    <property type="entry name" value="GATase"/>
    <property type="match status" value="1"/>
</dbReference>
<evidence type="ECO:0000313" key="3">
    <source>
        <dbReference type="EMBL" id="MEG3614295.1"/>
    </source>
</evidence>
<evidence type="ECO:0000313" key="4">
    <source>
        <dbReference type="Proteomes" id="UP001310387"/>
    </source>
</evidence>
<dbReference type="EC" id="3.4.-.-" evidence="3"/>
<accession>A0ABU7Z479</accession>
<sequence length="284" mass="29147">MSEFEFSAVPRVAVLQHSSDVPVDRWRSALGDTRVVRLFAGEPVPTLAECGDGLVVLGGQMNAYADDEAPWLPGVRSLLAEAVAADLPTLGICLGAQLLAVAGGGSVTVAAPPGREAGVVPVHWRTEALADPVVAPLARAAGAEDTEDLDGRGAATSFVQMHADAVIEPPQDAQWLAWSEMYPYQAFRWGSALGVQFHPEAGPTTAVRWALAHVDVETAAVHAQMVEHDAELARSGAMLAEAFLGQVAAGVGRGADARADDAGADDAGADDAGADDAGADAEAA</sequence>
<keyword evidence="3" id="KW-0315">Glutamine amidotransferase</keyword>
<dbReference type="Gene3D" id="3.40.50.880">
    <property type="match status" value="1"/>
</dbReference>
<name>A0ABU7Z479_9MICO</name>
<comment type="caution">
    <text evidence="3">The sequence shown here is derived from an EMBL/GenBank/DDBJ whole genome shotgun (WGS) entry which is preliminary data.</text>
</comment>
<dbReference type="GO" id="GO:0016787">
    <property type="term" value="F:hydrolase activity"/>
    <property type="evidence" value="ECO:0007669"/>
    <property type="project" value="UniProtKB-KW"/>
</dbReference>
<dbReference type="SUPFAM" id="SSF52317">
    <property type="entry name" value="Class I glutamine amidotransferase-like"/>
    <property type="match status" value="1"/>
</dbReference>
<dbReference type="RefSeq" id="WP_332901105.1">
    <property type="nucleotide sequence ID" value="NZ_JBAGLP010000110.1"/>
</dbReference>